<dbReference type="PATRIC" id="fig|1492738.3.peg.758"/>
<dbReference type="RefSeq" id="WP_316930335.1">
    <property type="nucleotide sequence ID" value="NZ_JNCA01000006.1"/>
</dbReference>
<dbReference type="AlphaFoldDB" id="A0A066WQ79"/>
<keyword evidence="1" id="KW-0732">Signal</keyword>
<evidence type="ECO:0008006" key="4">
    <source>
        <dbReference type="Google" id="ProtNLM"/>
    </source>
</evidence>
<dbReference type="Pfam" id="PF14060">
    <property type="entry name" value="DUF4252"/>
    <property type="match status" value="1"/>
</dbReference>
<dbReference type="InterPro" id="IPR025348">
    <property type="entry name" value="DUF4252"/>
</dbReference>
<organism evidence="2 3">
    <name type="scientific">Flavobacterium seoulense</name>
    <dbReference type="NCBI Taxonomy" id="1492738"/>
    <lineage>
        <taxon>Bacteria</taxon>
        <taxon>Pseudomonadati</taxon>
        <taxon>Bacteroidota</taxon>
        <taxon>Flavobacteriia</taxon>
        <taxon>Flavobacteriales</taxon>
        <taxon>Flavobacteriaceae</taxon>
        <taxon>Flavobacterium</taxon>
    </lineage>
</organism>
<reference evidence="2 3" key="1">
    <citation type="submission" date="2014-05" db="EMBL/GenBank/DDBJ databases">
        <title>Genome Sequence of Flavobacterium sp. EM1321.</title>
        <authorList>
            <person name="Shin S.-K."/>
            <person name="Yi H."/>
        </authorList>
    </citation>
    <scope>NUCLEOTIDE SEQUENCE [LARGE SCALE GENOMIC DNA]</scope>
    <source>
        <strain evidence="2 3">EM1321</strain>
    </source>
</reference>
<feature type="chain" id="PRO_5001629302" description="DUF4252 domain-containing protein" evidence="1">
    <location>
        <begin position="24"/>
        <end position="176"/>
    </location>
</feature>
<keyword evidence="3" id="KW-1185">Reference proteome</keyword>
<evidence type="ECO:0000313" key="2">
    <source>
        <dbReference type="EMBL" id="KDN56212.1"/>
    </source>
</evidence>
<sequence>MKIKKVFLSLLVALASSSFYGQAVFDQFDGQEEIVSVIVNKKMFELMSKVKVDPSDKETQQYLKLIQNLENLKVFSTTNGTAAKKMKDVAEGYIKAADLEELKKENTQGKQITIDVKRTGTNQLKEFLMFIDDDADGIKRSVLMSLTGVFSLNDISILTDKMQIPGGTELKRLTQK</sequence>
<evidence type="ECO:0000313" key="3">
    <source>
        <dbReference type="Proteomes" id="UP000027064"/>
    </source>
</evidence>
<dbReference type="Proteomes" id="UP000027064">
    <property type="component" value="Unassembled WGS sequence"/>
</dbReference>
<dbReference type="STRING" id="1492738.FEM21_07640"/>
<feature type="signal peptide" evidence="1">
    <location>
        <begin position="1"/>
        <end position="23"/>
    </location>
</feature>
<dbReference type="EMBL" id="JNCA01000006">
    <property type="protein sequence ID" value="KDN56212.1"/>
    <property type="molecule type" value="Genomic_DNA"/>
</dbReference>
<name>A0A066WQ79_9FLAO</name>
<dbReference type="eggNOG" id="ENOG502ZC31">
    <property type="taxonomic scope" value="Bacteria"/>
</dbReference>
<accession>A0A066WQ79</accession>
<comment type="caution">
    <text evidence="2">The sequence shown here is derived from an EMBL/GenBank/DDBJ whole genome shotgun (WGS) entry which is preliminary data.</text>
</comment>
<proteinExistence type="predicted"/>
<protein>
    <recommendedName>
        <fullName evidence="4">DUF4252 domain-containing protein</fullName>
    </recommendedName>
</protein>
<gene>
    <name evidence="2" type="ORF">FEM21_07640</name>
</gene>
<evidence type="ECO:0000256" key="1">
    <source>
        <dbReference type="SAM" id="SignalP"/>
    </source>
</evidence>